<dbReference type="Pfam" id="PF13432">
    <property type="entry name" value="TPR_16"/>
    <property type="match status" value="1"/>
</dbReference>
<dbReference type="RefSeq" id="WP_257894502.1">
    <property type="nucleotide sequence ID" value="NZ_JAIMBW010000001.1"/>
</dbReference>
<evidence type="ECO:0000256" key="1">
    <source>
        <dbReference type="PROSITE-ProRule" id="PRU00339"/>
    </source>
</evidence>
<sequence>MIRILRLIPAAVAVAAVAACNTTDADVERALDPLNVIDETNLADIMLSAASPNEAVDYFRRAAQEDPTRIDLQRGLATSLVRAGRAAEALTIWQGVIDHDGAMDQDRVDYADALIRTGDWDGAQAQLDATPPTFETYERYRLEAMIADSEEDWDRADSFYETAAGLTTRPANVYNNWGYSHLTRGDYPGAEELFVRAISYDPELFTAKNNLVLARAAQGNYTLPLINMNQVERAQLLHTAALSAIRRGDIDEGRGLLNEAIDTHPQHFEAAVEALRALNA</sequence>
<keyword evidence="4" id="KW-1185">Reference proteome</keyword>
<evidence type="ECO:0000313" key="3">
    <source>
        <dbReference type="EMBL" id="QXL87641.1"/>
    </source>
</evidence>
<dbReference type="EMBL" id="JAIMBW010000001">
    <property type="protein sequence ID" value="MBY4895032.1"/>
    <property type="molecule type" value="Genomic_DNA"/>
</dbReference>
<accession>A0A975TUT8</accession>
<name>A0A975TUT8_9RHOB</name>
<dbReference type="SUPFAM" id="SSF48452">
    <property type="entry name" value="TPR-like"/>
    <property type="match status" value="1"/>
</dbReference>
<gene>
    <name evidence="3" type="ORF">KUL25_19915</name>
</gene>
<dbReference type="InterPro" id="IPR011990">
    <property type="entry name" value="TPR-like_helical_dom_sf"/>
</dbReference>
<proteinExistence type="predicted"/>
<feature type="repeat" description="TPR" evidence="1">
    <location>
        <begin position="171"/>
        <end position="204"/>
    </location>
</feature>
<dbReference type="Proteomes" id="UP000693972">
    <property type="component" value="Unassembled WGS sequence"/>
</dbReference>
<protein>
    <submittedName>
        <fullName evidence="3">Tetratricopeptide repeat protein</fullName>
    </submittedName>
</protein>
<feature type="chain" id="PRO_5037907422" evidence="2">
    <location>
        <begin position="26"/>
        <end position="280"/>
    </location>
</feature>
<dbReference type="InterPro" id="IPR019734">
    <property type="entry name" value="TPR_rpt"/>
</dbReference>
<dbReference type="PROSITE" id="PS51257">
    <property type="entry name" value="PROKAR_LIPOPROTEIN"/>
    <property type="match status" value="1"/>
</dbReference>
<dbReference type="Gene3D" id="1.25.40.10">
    <property type="entry name" value="Tetratricopeptide repeat domain"/>
    <property type="match status" value="2"/>
</dbReference>
<feature type="signal peptide" evidence="2">
    <location>
        <begin position="1"/>
        <end position="25"/>
    </location>
</feature>
<dbReference type="SMART" id="SM00028">
    <property type="entry name" value="TPR"/>
    <property type="match status" value="3"/>
</dbReference>
<keyword evidence="1" id="KW-0802">TPR repeat</keyword>
<reference evidence="3 4" key="1">
    <citation type="submission" date="2021-07" db="EMBL/GenBank/DDBJ databases">
        <title>Karlodiniumbacter phycospheric gen. nov., sp. nov., a phycosphere bacterium isolated from karlodinium veneficum.</title>
        <authorList>
            <person name="Peng Y."/>
            <person name="Jiang L."/>
            <person name="Lee J."/>
        </authorList>
    </citation>
    <scope>NUCLEOTIDE SEQUENCE</scope>
    <source>
        <strain evidence="3 4">N5</strain>
    </source>
</reference>
<dbReference type="Pfam" id="PF14559">
    <property type="entry name" value="TPR_19"/>
    <property type="match status" value="1"/>
</dbReference>
<keyword evidence="2" id="KW-0732">Signal</keyword>
<evidence type="ECO:0000256" key="2">
    <source>
        <dbReference type="SAM" id="SignalP"/>
    </source>
</evidence>
<dbReference type="PROSITE" id="PS50005">
    <property type="entry name" value="TPR"/>
    <property type="match status" value="1"/>
</dbReference>
<evidence type="ECO:0000313" key="4">
    <source>
        <dbReference type="Proteomes" id="UP000693972"/>
    </source>
</evidence>
<organism evidence="3">
    <name type="scientific">Gymnodinialimonas phycosphaerae</name>
    <dbReference type="NCBI Taxonomy" id="2841589"/>
    <lineage>
        <taxon>Bacteria</taxon>
        <taxon>Pseudomonadati</taxon>
        <taxon>Pseudomonadota</taxon>
        <taxon>Alphaproteobacteria</taxon>
        <taxon>Rhodobacterales</taxon>
        <taxon>Paracoccaceae</taxon>
        <taxon>Gymnodinialimonas</taxon>
    </lineage>
</organism>
<dbReference type="AlphaFoldDB" id="A0A975TUT8"/>
<dbReference type="EMBL" id="CP078073">
    <property type="protein sequence ID" value="QXL87641.1"/>
    <property type="molecule type" value="Genomic_DNA"/>
</dbReference>